<dbReference type="InterPro" id="IPR003779">
    <property type="entry name" value="CMD-like"/>
</dbReference>
<dbReference type="EMBL" id="QGGL01000002">
    <property type="protein sequence ID" value="PWK15851.1"/>
    <property type="molecule type" value="Genomic_DNA"/>
</dbReference>
<evidence type="ECO:0000259" key="1">
    <source>
        <dbReference type="Pfam" id="PF02627"/>
    </source>
</evidence>
<keyword evidence="2" id="KW-0575">Peroxidase</keyword>
<dbReference type="Proteomes" id="UP000245634">
    <property type="component" value="Unassembled WGS sequence"/>
</dbReference>
<organism evidence="2 3">
    <name type="scientific">Tumebacillus permanentifrigoris</name>
    <dbReference type="NCBI Taxonomy" id="378543"/>
    <lineage>
        <taxon>Bacteria</taxon>
        <taxon>Bacillati</taxon>
        <taxon>Bacillota</taxon>
        <taxon>Bacilli</taxon>
        <taxon>Bacillales</taxon>
        <taxon>Alicyclobacillaceae</taxon>
        <taxon>Tumebacillus</taxon>
    </lineage>
</organism>
<dbReference type="GO" id="GO:0051920">
    <property type="term" value="F:peroxiredoxin activity"/>
    <property type="evidence" value="ECO:0007669"/>
    <property type="project" value="InterPro"/>
</dbReference>
<dbReference type="Pfam" id="PF02627">
    <property type="entry name" value="CMD"/>
    <property type="match status" value="1"/>
</dbReference>
<name>A0A316DCB9_9BACL</name>
<gene>
    <name evidence="2" type="ORF">C7459_10295</name>
</gene>
<reference evidence="2 3" key="1">
    <citation type="submission" date="2018-05" db="EMBL/GenBank/DDBJ databases">
        <title>Genomic Encyclopedia of Type Strains, Phase IV (KMG-IV): sequencing the most valuable type-strain genomes for metagenomic binning, comparative biology and taxonomic classification.</title>
        <authorList>
            <person name="Goeker M."/>
        </authorList>
    </citation>
    <scope>NUCLEOTIDE SEQUENCE [LARGE SCALE GENOMIC DNA]</scope>
    <source>
        <strain evidence="2 3">DSM 18773</strain>
    </source>
</reference>
<dbReference type="InterPro" id="IPR029032">
    <property type="entry name" value="AhpD-like"/>
</dbReference>
<dbReference type="RefSeq" id="WP_109686106.1">
    <property type="nucleotide sequence ID" value="NZ_QGGL01000002.1"/>
</dbReference>
<dbReference type="AlphaFoldDB" id="A0A316DCB9"/>
<sequence length="119" mass="12709">METQTNVEHAIRDFKQGLGRFTEKLPDVGNKYMEFTAACFREGAVSSKNKHLTALGIAITTQDEYCILYHAKGALDNGASEAEILETVGVCAAFGGGAALAQGVTLVQQAIEQLSPHSH</sequence>
<dbReference type="PANTHER" id="PTHR33930:SF2">
    <property type="entry name" value="BLR3452 PROTEIN"/>
    <property type="match status" value="1"/>
</dbReference>
<evidence type="ECO:0000313" key="3">
    <source>
        <dbReference type="Proteomes" id="UP000245634"/>
    </source>
</evidence>
<keyword evidence="2" id="KW-0560">Oxidoreductase</keyword>
<dbReference type="Gene3D" id="1.20.1290.10">
    <property type="entry name" value="AhpD-like"/>
    <property type="match status" value="1"/>
</dbReference>
<keyword evidence="3" id="KW-1185">Reference proteome</keyword>
<proteinExistence type="predicted"/>
<evidence type="ECO:0000313" key="2">
    <source>
        <dbReference type="EMBL" id="PWK15851.1"/>
    </source>
</evidence>
<dbReference type="SUPFAM" id="SSF69118">
    <property type="entry name" value="AhpD-like"/>
    <property type="match status" value="1"/>
</dbReference>
<dbReference type="PANTHER" id="PTHR33930">
    <property type="entry name" value="ALKYL HYDROPEROXIDE REDUCTASE AHPD"/>
    <property type="match status" value="1"/>
</dbReference>
<feature type="domain" description="Carboxymuconolactone decarboxylase-like" evidence="1">
    <location>
        <begin position="26"/>
        <end position="107"/>
    </location>
</feature>
<comment type="caution">
    <text evidence="2">The sequence shown here is derived from an EMBL/GenBank/DDBJ whole genome shotgun (WGS) entry which is preliminary data.</text>
</comment>
<protein>
    <submittedName>
        <fullName evidence="2">AhpD family alkylhydroperoxidase</fullName>
    </submittedName>
</protein>
<dbReference type="OrthoDB" id="1683318at2"/>
<accession>A0A316DCB9</accession>